<evidence type="ECO:0000256" key="7">
    <source>
        <dbReference type="SAM" id="Phobius"/>
    </source>
</evidence>
<comment type="caution">
    <text evidence="9">The sequence shown here is derived from an EMBL/GenBank/DDBJ whole genome shotgun (WGS) entry which is preliminary data.</text>
</comment>
<evidence type="ECO:0000256" key="1">
    <source>
        <dbReference type="ARBA" id="ARBA00022679"/>
    </source>
</evidence>
<accession>A0AAD3HDU6</accession>
<evidence type="ECO:0000313" key="10">
    <source>
        <dbReference type="Proteomes" id="UP001054902"/>
    </source>
</evidence>
<proteinExistence type="predicted"/>
<evidence type="ECO:0000256" key="3">
    <source>
        <dbReference type="ARBA" id="ARBA00022737"/>
    </source>
</evidence>
<keyword evidence="7" id="KW-0472">Membrane</keyword>
<keyword evidence="7" id="KW-1133">Transmembrane helix</keyword>
<dbReference type="Gene3D" id="1.20.120.1750">
    <property type="match status" value="1"/>
</dbReference>
<evidence type="ECO:0000256" key="6">
    <source>
        <dbReference type="ARBA" id="ARBA00022833"/>
    </source>
</evidence>
<keyword evidence="7" id="KW-0812">Transmembrane</keyword>
<keyword evidence="3" id="KW-0677">Repeat</keyword>
<feature type="transmembrane region" description="Helical" evidence="7">
    <location>
        <begin position="81"/>
        <end position="100"/>
    </location>
</feature>
<dbReference type="InterPro" id="IPR013083">
    <property type="entry name" value="Znf_RING/FYVE/PHD"/>
</dbReference>
<evidence type="ECO:0000313" key="9">
    <source>
        <dbReference type="EMBL" id="GFH59388.1"/>
    </source>
</evidence>
<dbReference type="Gene3D" id="3.30.40.10">
    <property type="entry name" value="Zinc/RING finger domain, C3HC4 (zinc finger)"/>
    <property type="match status" value="1"/>
</dbReference>
<organism evidence="9 10">
    <name type="scientific">Chaetoceros tenuissimus</name>
    <dbReference type="NCBI Taxonomy" id="426638"/>
    <lineage>
        <taxon>Eukaryota</taxon>
        <taxon>Sar</taxon>
        <taxon>Stramenopiles</taxon>
        <taxon>Ochrophyta</taxon>
        <taxon>Bacillariophyta</taxon>
        <taxon>Coscinodiscophyceae</taxon>
        <taxon>Chaetocerotophycidae</taxon>
        <taxon>Chaetocerotales</taxon>
        <taxon>Chaetocerotaceae</taxon>
        <taxon>Chaetoceros</taxon>
    </lineage>
</organism>
<keyword evidence="1" id="KW-0808">Transferase</keyword>
<dbReference type="SUPFAM" id="SSF57850">
    <property type="entry name" value="RING/U-box"/>
    <property type="match status" value="2"/>
</dbReference>
<evidence type="ECO:0000259" key="8">
    <source>
        <dbReference type="PROSITE" id="PS51873"/>
    </source>
</evidence>
<evidence type="ECO:0000256" key="2">
    <source>
        <dbReference type="ARBA" id="ARBA00022723"/>
    </source>
</evidence>
<feature type="domain" description="RING-type" evidence="8">
    <location>
        <begin position="3"/>
        <end position="362"/>
    </location>
</feature>
<dbReference type="CDD" id="cd20336">
    <property type="entry name" value="Rcat_RBR"/>
    <property type="match status" value="1"/>
</dbReference>
<dbReference type="GO" id="GO:0004842">
    <property type="term" value="F:ubiquitin-protein transferase activity"/>
    <property type="evidence" value="ECO:0007669"/>
    <property type="project" value="InterPro"/>
</dbReference>
<keyword evidence="4" id="KW-0863">Zinc-finger</keyword>
<keyword evidence="5" id="KW-0833">Ubl conjugation pathway</keyword>
<dbReference type="GO" id="GO:0008270">
    <property type="term" value="F:zinc ion binding"/>
    <property type="evidence" value="ECO:0007669"/>
    <property type="project" value="UniProtKB-KW"/>
</dbReference>
<keyword evidence="6" id="KW-0862">Zinc</keyword>
<name>A0AAD3HDU6_9STRA</name>
<dbReference type="InterPro" id="IPR031127">
    <property type="entry name" value="E3_UB_ligase_RBR"/>
</dbReference>
<dbReference type="GO" id="GO:0016567">
    <property type="term" value="P:protein ubiquitination"/>
    <property type="evidence" value="ECO:0007669"/>
    <property type="project" value="InterPro"/>
</dbReference>
<dbReference type="InterPro" id="IPR044066">
    <property type="entry name" value="TRIAD_supradom"/>
</dbReference>
<dbReference type="EMBL" id="BLLK01000062">
    <property type="protein sequence ID" value="GFH59388.1"/>
    <property type="molecule type" value="Genomic_DNA"/>
</dbReference>
<keyword evidence="10" id="KW-1185">Reference proteome</keyword>
<dbReference type="PROSITE" id="PS51873">
    <property type="entry name" value="TRIAD"/>
    <property type="match status" value="1"/>
</dbReference>
<evidence type="ECO:0000256" key="5">
    <source>
        <dbReference type="ARBA" id="ARBA00022786"/>
    </source>
</evidence>
<dbReference type="Proteomes" id="UP001054902">
    <property type="component" value="Unassembled WGS sequence"/>
</dbReference>
<dbReference type="PANTHER" id="PTHR11685">
    <property type="entry name" value="RBR FAMILY RING FINGER AND IBR DOMAIN-CONTAINING"/>
    <property type="match status" value="1"/>
</dbReference>
<keyword evidence="2" id="KW-0479">Metal-binding</keyword>
<gene>
    <name evidence="9" type="ORF">CTEN210_15864</name>
</gene>
<protein>
    <recommendedName>
        <fullName evidence="8">RING-type domain-containing protein</fullName>
    </recommendedName>
</protein>
<evidence type="ECO:0000256" key="4">
    <source>
        <dbReference type="ARBA" id="ARBA00022771"/>
    </source>
</evidence>
<dbReference type="AlphaFoldDB" id="A0AAD3HDU6"/>
<reference evidence="9 10" key="1">
    <citation type="journal article" date="2021" name="Sci. Rep.">
        <title>The genome of the diatom Chaetoceros tenuissimus carries an ancient integrated fragment of an extant virus.</title>
        <authorList>
            <person name="Hongo Y."/>
            <person name="Kimura K."/>
            <person name="Takaki Y."/>
            <person name="Yoshida Y."/>
            <person name="Baba S."/>
            <person name="Kobayashi G."/>
            <person name="Nagasaki K."/>
            <person name="Hano T."/>
            <person name="Tomaru Y."/>
        </authorList>
    </citation>
    <scope>NUCLEOTIDE SEQUENCE [LARGE SCALE GENOMIC DNA]</scope>
    <source>
        <strain evidence="9 10">NIES-3715</strain>
    </source>
</reference>
<sequence>MEDEKTCLICADDFSIKKPAKILKCCSKILCQDCLYSHIKSILEEGITGDGRKELSCPFGCGASVSDLQVRECFRMKHFNVFRYICGMLLYKLASIFGLLNRASWCWDFAKSKGEKLDLQHYYRWSLGVALSSTTEPDSHPVESNQSEKGLCGETTCNEMDANHVYTRVLYCPRPDCECLWLVNSLYYKKKMGNERSHYNSKKHDEAPTEKEEKMMNKNGYTTEHWLNPIDIDMFDEKHVSEKKQRIVLQSSRLDGRLVTCPSCRYQFCGLCSRPWTTISKSSGIRVCHEGQLCAKYGCKASGDVDFLAAAEAGDARCCPGCSLRTNRIDGCNHMTCICGCNWCYVCECRFDPRHYRCTSENKIGSSSIGNGSSCIIS</sequence>